<dbReference type="Pfam" id="PF13561">
    <property type="entry name" value="adh_short_C2"/>
    <property type="match status" value="1"/>
</dbReference>
<dbReference type="PANTHER" id="PTHR42760">
    <property type="entry name" value="SHORT-CHAIN DEHYDROGENASES/REDUCTASES FAMILY MEMBER"/>
    <property type="match status" value="1"/>
</dbReference>
<dbReference type="SUPFAM" id="SSF51735">
    <property type="entry name" value="NAD(P)-binding Rossmann-fold domains"/>
    <property type="match status" value="1"/>
</dbReference>
<sequence>MPELFDLTGKKAIVTGAGRGLGAAMAHALAASGAHVTLAGRSPGPLEEVAGAIRQAGGMADTAVCDVTCRTQIDGMVQAVTERQGRIDILVNNAGITDRGPLTGVSDEAWDLMMQTHLAGPFMACRAVLPEMLQRGSGKIINTVSVVGELGRPNVVPYATAKGGLRMLTRSLATEVAGSGIQVNGIGPGYFMTEMNRQIMADRAFFDKRVARVPAGRWGEPEELGGTVVYLASRASNYVSGQIIYVDGGLTASF</sequence>
<dbReference type="Gene3D" id="3.40.50.720">
    <property type="entry name" value="NAD(P)-binding Rossmann-like Domain"/>
    <property type="match status" value="1"/>
</dbReference>
<comment type="similarity">
    <text evidence="1">Belongs to the short-chain dehydrogenases/reductases (SDR) family.</text>
</comment>
<evidence type="ECO:0000256" key="1">
    <source>
        <dbReference type="ARBA" id="ARBA00006484"/>
    </source>
</evidence>
<dbReference type="PANTHER" id="PTHR42760:SF133">
    <property type="entry name" value="3-OXOACYL-[ACYL-CARRIER-PROTEIN] REDUCTASE"/>
    <property type="match status" value="1"/>
</dbReference>
<dbReference type="PROSITE" id="PS00061">
    <property type="entry name" value="ADH_SHORT"/>
    <property type="match status" value="1"/>
</dbReference>
<proteinExistence type="inferred from homology"/>
<dbReference type="InterPro" id="IPR002347">
    <property type="entry name" value="SDR_fam"/>
</dbReference>
<evidence type="ECO:0000313" key="5">
    <source>
        <dbReference type="Proteomes" id="UP001149822"/>
    </source>
</evidence>
<organism evidence="4 5">
    <name type="scientific">Paracoccus benzoatiresistens</name>
    <dbReference type="NCBI Taxonomy" id="2997341"/>
    <lineage>
        <taxon>Bacteria</taxon>
        <taxon>Pseudomonadati</taxon>
        <taxon>Pseudomonadota</taxon>
        <taxon>Alphaproteobacteria</taxon>
        <taxon>Rhodobacterales</taxon>
        <taxon>Paracoccaceae</taxon>
        <taxon>Paracoccus</taxon>
    </lineage>
</organism>
<keyword evidence="2" id="KW-0560">Oxidoreductase</keyword>
<dbReference type="InterPro" id="IPR020904">
    <property type="entry name" value="Sc_DH/Rdtase_CS"/>
</dbReference>
<feature type="domain" description="Ketoreductase" evidence="3">
    <location>
        <begin position="10"/>
        <end position="189"/>
    </location>
</feature>
<keyword evidence="5" id="KW-1185">Reference proteome</keyword>
<evidence type="ECO:0000256" key="2">
    <source>
        <dbReference type="ARBA" id="ARBA00023002"/>
    </source>
</evidence>
<dbReference type="PRINTS" id="PR00081">
    <property type="entry name" value="GDHRDH"/>
</dbReference>
<name>A0ABT4J7E7_9RHOB</name>
<comment type="caution">
    <text evidence="4">The sequence shown here is derived from an EMBL/GenBank/DDBJ whole genome shotgun (WGS) entry which is preliminary data.</text>
</comment>
<dbReference type="InterPro" id="IPR057326">
    <property type="entry name" value="KR_dom"/>
</dbReference>
<dbReference type="SMART" id="SM00822">
    <property type="entry name" value="PKS_KR"/>
    <property type="match status" value="1"/>
</dbReference>
<reference evidence="4" key="1">
    <citation type="submission" date="2022-12" db="EMBL/GenBank/DDBJ databases">
        <title>Paracoccus sp. EF6 isolated from a lake water.</title>
        <authorList>
            <person name="Liu H."/>
        </authorList>
    </citation>
    <scope>NUCLEOTIDE SEQUENCE</scope>
    <source>
        <strain evidence="4">EF6</strain>
    </source>
</reference>
<dbReference type="PRINTS" id="PR00080">
    <property type="entry name" value="SDRFAMILY"/>
</dbReference>
<dbReference type="Proteomes" id="UP001149822">
    <property type="component" value="Unassembled WGS sequence"/>
</dbReference>
<protein>
    <submittedName>
        <fullName evidence="4">SDR family oxidoreductase</fullName>
    </submittedName>
</protein>
<accession>A0ABT4J7E7</accession>
<evidence type="ECO:0000259" key="3">
    <source>
        <dbReference type="SMART" id="SM00822"/>
    </source>
</evidence>
<evidence type="ECO:0000313" key="4">
    <source>
        <dbReference type="EMBL" id="MCZ0963013.1"/>
    </source>
</evidence>
<dbReference type="EMBL" id="JAPTYD010000026">
    <property type="protein sequence ID" value="MCZ0963013.1"/>
    <property type="molecule type" value="Genomic_DNA"/>
</dbReference>
<dbReference type="InterPro" id="IPR036291">
    <property type="entry name" value="NAD(P)-bd_dom_sf"/>
</dbReference>
<gene>
    <name evidence="4" type="ORF">OU682_15445</name>
</gene>